<dbReference type="InterPro" id="IPR014195">
    <property type="entry name" value="Spore_III_AG"/>
</dbReference>
<dbReference type="STRING" id="1348624.GCA_001591545_00834"/>
<keyword evidence="2" id="KW-0472">Membrane</keyword>
<evidence type="ECO:0000313" key="3">
    <source>
        <dbReference type="EMBL" id="SQI56219.1"/>
    </source>
</evidence>
<protein>
    <submittedName>
        <fullName evidence="3">SpoIIIAG</fullName>
    </submittedName>
</protein>
<dbReference type="KEGG" id="blen:NCTC4824_01755"/>
<accession>A0A2X4W0L7</accession>
<reference evidence="3 4" key="1">
    <citation type="submission" date="2018-06" db="EMBL/GenBank/DDBJ databases">
        <authorList>
            <consortium name="Pathogen Informatics"/>
            <person name="Doyle S."/>
        </authorList>
    </citation>
    <scope>NUCLEOTIDE SEQUENCE [LARGE SCALE GENOMIC DNA]</scope>
    <source>
        <strain evidence="3 4">NCTC4824</strain>
    </source>
</reference>
<keyword evidence="4" id="KW-1185">Reference proteome</keyword>
<feature type="region of interest" description="Disordered" evidence="1">
    <location>
        <begin position="60"/>
        <end position="79"/>
    </location>
</feature>
<name>A0A2X4W0L7_LEDLE</name>
<dbReference type="NCBIfam" id="TIGR02830">
    <property type="entry name" value="spore_III_AG"/>
    <property type="match status" value="1"/>
</dbReference>
<evidence type="ECO:0000256" key="1">
    <source>
        <dbReference type="SAM" id="MobiDB-lite"/>
    </source>
</evidence>
<proteinExistence type="predicted"/>
<dbReference type="AlphaFoldDB" id="A0A2X4W0L7"/>
<keyword evidence="2" id="KW-0812">Transmembrane</keyword>
<keyword evidence="2" id="KW-1133">Transmembrane helix</keyword>
<sequence>MKKMDNKNGPLDWIKDKLGENTTGKKPGKHYYLLIVLLIGAAFMLMGNIWGKNPVSTPVTALNEEPSDDSSTEVFKQKETGKNNGMKIYEDQYENQLKEALEQIVGVHSVTVVVNVDSTESQVYEKNSTLKNQTTSEEDDKGGKRQVEDQSHDEQLVTIREGEKEVPLISETRKPNIKGVLVVAGGAENIQVKSWIIEAVTRSLDVPSHKVAVMPKKSKGDS</sequence>
<evidence type="ECO:0000256" key="2">
    <source>
        <dbReference type="SAM" id="Phobius"/>
    </source>
</evidence>
<gene>
    <name evidence="3" type="primary">spoIIIAG</name>
    <name evidence="3" type="ORF">NCTC4824_01755</name>
</gene>
<feature type="compositionally biased region" description="Basic and acidic residues" evidence="1">
    <location>
        <begin position="141"/>
        <end position="153"/>
    </location>
</feature>
<evidence type="ECO:0000313" key="4">
    <source>
        <dbReference type="Proteomes" id="UP000249134"/>
    </source>
</evidence>
<dbReference type="Proteomes" id="UP000249134">
    <property type="component" value="Chromosome 1"/>
</dbReference>
<feature type="region of interest" description="Disordered" evidence="1">
    <location>
        <begin position="125"/>
        <end position="153"/>
    </location>
</feature>
<feature type="transmembrane region" description="Helical" evidence="2">
    <location>
        <begin position="31"/>
        <end position="50"/>
    </location>
</feature>
<dbReference type="EMBL" id="LS483476">
    <property type="protein sequence ID" value="SQI56219.1"/>
    <property type="molecule type" value="Genomic_DNA"/>
</dbReference>
<feature type="compositionally biased region" description="Polar residues" evidence="1">
    <location>
        <begin position="125"/>
        <end position="135"/>
    </location>
</feature>
<organism evidence="3 4">
    <name type="scientific">Lederbergia lenta</name>
    <name type="common">Bacillus lentus</name>
    <dbReference type="NCBI Taxonomy" id="1467"/>
    <lineage>
        <taxon>Bacteria</taxon>
        <taxon>Bacillati</taxon>
        <taxon>Bacillota</taxon>
        <taxon>Bacilli</taxon>
        <taxon>Bacillales</taxon>
        <taxon>Bacillaceae</taxon>
        <taxon>Lederbergia</taxon>
    </lineage>
</organism>